<feature type="domain" description="Glycosyltransferase subfamily 4-like N-terminal" evidence="2">
    <location>
        <begin position="16"/>
        <end position="163"/>
    </location>
</feature>
<accession>A0ABX5CQM2</accession>
<dbReference type="InterPro" id="IPR001296">
    <property type="entry name" value="Glyco_trans_1"/>
</dbReference>
<dbReference type="SUPFAM" id="SSF53756">
    <property type="entry name" value="UDP-Glycosyltransferase/glycogen phosphorylase"/>
    <property type="match status" value="1"/>
</dbReference>
<dbReference type="Gene3D" id="3.40.50.2000">
    <property type="entry name" value="Glycogen Phosphorylase B"/>
    <property type="match status" value="2"/>
</dbReference>
<evidence type="ECO:0000313" key="4">
    <source>
        <dbReference type="Proteomes" id="UP000239539"/>
    </source>
</evidence>
<reference evidence="4" key="1">
    <citation type="journal article" date="2020" name="Int. J. Syst. Evol. Microbiol.">
        <title>Alteromonas alba sp. nov., a marine bacterium isolated from the seawater of the West Pacific Ocean.</title>
        <authorList>
            <person name="Sun C."/>
            <person name="Wu Y.-H."/>
            <person name="Xamxidin M."/>
            <person name="Cheng H."/>
            <person name="Xu X.-W."/>
        </authorList>
    </citation>
    <scope>NUCLEOTIDE SEQUENCE [LARGE SCALE GENOMIC DNA]</scope>
    <source>
        <strain evidence="4">9a2</strain>
    </source>
</reference>
<dbReference type="RefSeq" id="WP_105930583.1">
    <property type="nucleotide sequence ID" value="NZ_PVNO01000023.1"/>
</dbReference>
<dbReference type="EMBL" id="PVNO01000023">
    <property type="protein sequence ID" value="PRO69703.1"/>
    <property type="molecule type" value="Genomic_DNA"/>
</dbReference>
<evidence type="ECO:0000259" key="1">
    <source>
        <dbReference type="Pfam" id="PF00534"/>
    </source>
</evidence>
<protein>
    <submittedName>
        <fullName evidence="3">Glycosyltransferase family 1 protein</fullName>
    </submittedName>
</protein>
<gene>
    <name evidence="3" type="ORF">C6Y39_07000</name>
</gene>
<proteinExistence type="predicted"/>
<comment type="caution">
    <text evidence="3">The sequence shown here is derived from an EMBL/GenBank/DDBJ whole genome shotgun (WGS) entry which is preliminary data.</text>
</comment>
<organism evidence="3 4">
    <name type="scientific">Alteromonas gracilis</name>
    <dbReference type="NCBI Taxonomy" id="1479524"/>
    <lineage>
        <taxon>Bacteria</taxon>
        <taxon>Pseudomonadati</taxon>
        <taxon>Pseudomonadota</taxon>
        <taxon>Gammaproteobacteria</taxon>
        <taxon>Alteromonadales</taxon>
        <taxon>Alteromonadaceae</taxon>
        <taxon>Alteromonas/Salinimonas group</taxon>
        <taxon>Alteromonas</taxon>
    </lineage>
</organism>
<evidence type="ECO:0000259" key="2">
    <source>
        <dbReference type="Pfam" id="PF13439"/>
    </source>
</evidence>
<name>A0ABX5CQM2_9ALTE</name>
<dbReference type="InterPro" id="IPR028098">
    <property type="entry name" value="Glyco_trans_4-like_N"/>
</dbReference>
<sequence>MSTCVLHVELGRHLYGGAKQVTYLINALEQHDNIRQHLVCTQDSEIQNAPLGRCNVHALKYSGETDFLFIKRLLSIVKEAKPNIIHIHSRRGADVWGAIIAKMTGIPSVCTRRVDNLESRFSYYKYKQFDAVISISEGVQSVVAKHCEGVKHQLVIHSAVDLDEYSLSKNKQWLHDTFDIPSDHTVIANFAQYISRKGQADVILAMHDVLHKHKKVTCLLFGKGGLEESYQSLIERHGLADNVKLCGFTSDVAKILPNVDIVIHPAYAEGLGVILLQAGASKRAVITSPVGGIPEIVTHKETGLMVAPGDIDAIGESLVSLIEQPTLRYQYGNALYQHVAEKFSITKMANAYVNLYTSLTQGDKDTNKTVKNLVQPS</sequence>
<dbReference type="Pfam" id="PF00534">
    <property type="entry name" value="Glycos_transf_1"/>
    <property type="match status" value="1"/>
</dbReference>
<dbReference type="Proteomes" id="UP000239539">
    <property type="component" value="Unassembled WGS sequence"/>
</dbReference>
<keyword evidence="4" id="KW-1185">Reference proteome</keyword>
<evidence type="ECO:0000313" key="3">
    <source>
        <dbReference type="EMBL" id="PRO69703.1"/>
    </source>
</evidence>
<feature type="domain" description="Glycosyl transferase family 1" evidence="1">
    <location>
        <begin position="178"/>
        <end position="336"/>
    </location>
</feature>
<dbReference type="PANTHER" id="PTHR12526">
    <property type="entry name" value="GLYCOSYLTRANSFERASE"/>
    <property type="match status" value="1"/>
</dbReference>
<dbReference type="Pfam" id="PF13439">
    <property type="entry name" value="Glyco_transf_4"/>
    <property type="match status" value="1"/>
</dbReference>